<protein>
    <submittedName>
        <fullName evidence="1">Uncharacterized protein</fullName>
    </submittedName>
</protein>
<sequence length="60" mass="7011">MKIKTLYNQYEESFEEFDERINQFIETILTSDTAEIVSITPLVTNSVEGVDYFITIVFKP</sequence>
<name>A0A3A0VRM5_STAGA</name>
<dbReference type="EMBL" id="QYJN01000002">
    <property type="protein sequence ID" value="RIP35850.1"/>
    <property type="molecule type" value="Genomic_DNA"/>
</dbReference>
<organism evidence="1 2">
    <name type="scientific">Staphylococcus gallinarum</name>
    <dbReference type="NCBI Taxonomy" id="1293"/>
    <lineage>
        <taxon>Bacteria</taxon>
        <taxon>Bacillati</taxon>
        <taxon>Bacillota</taxon>
        <taxon>Bacilli</taxon>
        <taxon>Bacillales</taxon>
        <taxon>Staphylococcaceae</taxon>
        <taxon>Staphylococcus</taxon>
    </lineage>
</organism>
<comment type="caution">
    <text evidence="1">The sequence shown here is derived from an EMBL/GenBank/DDBJ whole genome shotgun (WGS) entry which is preliminary data.</text>
</comment>
<dbReference type="AlphaFoldDB" id="A0A3A0VRM5"/>
<reference evidence="1 2" key="1">
    <citation type="journal article" date="2016" name="Front. Microbiol.">
        <title>Comprehensive Phylogenetic Analysis of Bovine Non-aureus Staphylococci Species Based on Whole-Genome Sequencing.</title>
        <authorList>
            <person name="Naushad S."/>
            <person name="Barkema H.W."/>
            <person name="Luby C."/>
            <person name="Condas L.A."/>
            <person name="Nobrega D.B."/>
            <person name="Carson D.A."/>
            <person name="De Buck J."/>
        </authorList>
    </citation>
    <scope>NUCLEOTIDE SEQUENCE [LARGE SCALE GENOMIC DNA]</scope>
    <source>
        <strain evidence="1 2">SNUC 4781</strain>
    </source>
</reference>
<proteinExistence type="predicted"/>
<dbReference type="OrthoDB" id="2407179at2"/>
<gene>
    <name evidence="1" type="ORF">BUZ14_04135</name>
</gene>
<dbReference type="Proteomes" id="UP000265541">
    <property type="component" value="Unassembled WGS sequence"/>
</dbReference>
<evidence type="ECO:0000313" key="1">
    <source>
        <dbReference type="EMBL" id="RIP35850.1"/>
    </source>
</evidence>
<accession>A0A3A0VRM5</accession>
<dbReference type="RefSeq" id="WP_119484626.1">
    <property type="nucleotide sequence ID" value="NZ_QYJN01000002.1"/>
</dbReference>
<evidence type="ECO:0000313" key="2">
    <source>
        <dbReference type="Proteomes" id="UP000265541"/>
    </source>
</evidence>